<feature type="compositionally biased region" description="Basic and acidic residues" evidence="1">
    <location>
        <begin position="45"/>
        <end position="54"/>
    </location>
</feature>
<sequence>MRASSANECLDQGQDDETERRRPYLEAAESGSGVAHRRRRLSRNGRYDRPGYADVQDKKENVALVKTKNSAFRPEFAEFPPQRRFPFIKQLLLLI</sequence>
<accession>A0A6A4TA95</accession>
<gene>
    <name evidence="2" type="ORF">F2P81_004260</name>
</gene>
<comment type="caution">
    <text evidence="2">The sequence shown here is derived from an EMBL/GenBank/DDBJ whole genome shotgun (WGS) entry which is preliminary data.</text>
</comment>
<organism evidence="2 3">
    <name type="scientific">Scophthalmus maximus</name>
    <name type="common">Turbot</name>
    <name type="synonym">Psetta maxima</name>
    <dbReference type="NCBI Taxonomy" id="52904"/>
    <lineage>
        <taxon>Eukaryota</taxon>
        <taxon>Metazoa</taxon>
        <taxon>Chordata</taxon>
        <taxon>Craniata</taxon>
        <taxon>Vertebrata</taxon>
        <taxon>Euteleostomi</taxon>
        <taxon>Actinopterygii</taxon>
        <taxon>Neopterygii</taxon>
        <taxon>Teleostei</taxon>
        <taxon>Neoteleostei</taxon>
        <taxon>Acanthomorphata</taxon>
        <taxon>Carangaria</taxon>
        <taxon>Pleuronectiformes</taxon>
        <taxon>Pleuronectoidei</taxon>
        <taxon>Scophthalmidae</taxon>
        <taxon>Scophthalmus</taxon>
    </lineage>
</organism>
<name>A0A6A4TA95_SCOMX</name>
<reference evidence="2 3" key="1">
    <citation type="submission" date="2019-06" db="EMBL/GenBank/DDBJ databases">
        <title>Draft genomes of female and male turbot (Scophthalmus maximus).</title>
        <authorList>
            <person name="Xu H."/>
            <person name="Xu X.-W."/>
            <person name="Shao C."/>
            <person name="Chen S."/>
        </authorList>
    </citation>
    <scope>NUCLEOTIDE SEQUENCE [LARGE SCALE GENOMIC DNA]</scope>
    <source>
        <strain evidence="2">Ysfricsl-2016a</strain>
        <tissue evidence="2">Blood</tissue>
    </source>
</reference>
<evidence type="ECO:0000313" key="2">
    <source>
        <dbReference type="EMBL" id="KAF0042923.1"/>
    </source>
</evidence>
<evidence type="ECO:0000256" key="1">
    <source>
        <dbReference type="SAM" id="MobiDB-lite"/>
    </source>
</evidence>
<protein>
    <submittedName>
        <fullName evidence="2">Uncharacterized protein</fullName>
    </submittedName>
</protein>
<dbReference type="EMBL" id="VEVO01000004">
    <property type="protein sequence ID" value="KAF0042923.1"/>
    <property type="molecule type" value="Genomic_DNA"/>
</dbReference>
<dbReference type="Proteomes" id="UP000438429">
    <property type="component" value="Unassembled WGS sequence"/>
</dbReference>
<dbReference type="AlphaFoldDB" id="A0A6A4TA95"/>
<feature type="region of interest" description="Disordered" evidence="1">
    <location>
        <begin position="1"/>
        <end position="54"/>
    </location>
</feature>
<evidence type="ECO:0000313" key="3">
    <source>
        <dbReference type="Proteomes" id="UP000438429"/>
    </source>
</evidence>
<proteinExistence type="predicted"/>